<evidence type="ECO:0000256" key="5">
    <source>
        <dbReference type="ARBA" id="ARBA00022640"/>
    </source>
</evidence>
<dbReference type="GO" id="GO:0046872">
    <property type="term" value="F:metal ion binding"/>
    <property type="evidence" value="ECO:0007669"/>
    <property type="project" value="UniProtKB-KW"/>
</dbReference>
<evidence type="ECO:0000256" key="12">
    <source>
        <dbReference type="ARBA" id="ARBA00022927"/>
    </source>
</evidence>
<proteinExistence type="predicted"/>
<dbReference type="Pfam" id="PF04548">
    <property type="entry name" value="AIG1"/>
    <property type="match status" value="1"/>
</dbReference>
<dbReference type="GO" id="GO:0016787">
    <property type="term" value="F:hydrolase activity"/>
    <property type="evidence" value="ECO:0007669"/>
    <property type="project" value="UniProtKB-KW"/>
</dbReference>
<keyword evidence="19" id="KW-1185">Reference proteome</keyword>
<dbReference type="OrthoDB" id="8954335at2759"/>
<evidence type="ECO:0000256" key="10">
    <source>
        <dbReference type="ARBA" id="ARBA00022805"/>
    </source>
</evidence>
<feature type="domain" description="AIG1-type G" evidence="17">
    <location>
        <begin position="43"/>
        <end position="100"/>
    </location>
</feature>
<evidence type="ECO:0000256" key="2">
    <source>
        <dbReference type="ARBA" id="ARBA00004167"/>
    </source>
</evidence>
<dbReference type="PANTHER" id="PTHR10903">
    <property type="entry name" value="GTPASE, IMAP FAMILY MEMBER-RELATED"/>
    <property type="match status" value="1"/>
</dbReference>
<dbReference type="InterPro" id="IPR045058">
    <property type="entry name" value="GIMA/IAN/Toc"/>
</dbReference>
<sequence length="226" mass="25877">MFSIKKEKKAQQWVNKKEEEGLNNVDGNLTGPLKLEGKDKIRNLLIIGRTGGGKSALANVLSDSDEFEESARSVSKTRTFQKKEFEWNGVKYRVVETDKIGEGINFMPEGISRILFVVDGVFTKEIATFIFENDIVEYTTIVRTKFGDFKNKDECEKDKQLLEKSGSIAEIVKFCSIIYVDNPPTNIIFSDEDDVEQVKNNRKRRTRSKTILLNHLETVCQGKYYN</sequence>
<dbReference type="SUPFAM" id="SSF52540">
    <property type="entry name" value="P-loop containing nucleoside triphosphate hydrolases"/>
    <property type="match status" value="1"/>
</dbReference>
<gene>
    <name evidence="18" type="ORF">C1645_825502</name>
</gene>
<evidence type="ECO:0000256" key="1">
    <source>
        <dbReference type="ARBA" id="ARBA00001946"/>
    </source>
</evidence>
<evidence type="ECO:0000256" key="9">
    <source>
        <dbReference type="ARBA" id="ARBA00022801"/>
    </source>
</evidence>
<keyword evidence="11" id="KW-0460">Magnesium</keyword>
<evidence type="ECO:0000256" key="3">
    <source>
        <dbReference type="ARBA" id="ARBA00022448"/>
    </source>
</evidence>
<comment type="subcellular location">
    <subcellularLocation>
        <location evidence="2">Membrane</location>
        <topology evidence="2">Single-pass membrane protein</topology>
    </subcellularLocation>
    <subcellularLocation>
        <location evidence="16">Plastid</location>
        <location evidence="16">Chloroplast outer membrane</location>
    </subcellularLocation>
</comment>
<evidence type="ECO:0000256" key="8">
    <source>
        <dbReference type="ARBA" id="ARBA00022741"/>
    </source>
</evidence>
<keyword evidence="9" id="KW-0378">Hydrolase</keyword>
<accession>A0A397SWH4</accession>
<keyword evidence="15" id="KW-0472">Membrane</keyword>
<dbReference type="GO" id="GO:0005525">
    <property type="term" value="F:GTP binding"/>
    <property type="evidence" value="ECO:0007669"/>
    <property type="project" value="UniProtKB-KW"/>
</dbReference>
<evidence type="ECO:0000256" key="16">
    <source>
        <dbReference type="ARBA" id="ARBA00024013"/>
    </source>
</evidence>
<name>A0A397SWH4_9GLOM</name>
<evidence type="ECO:0000256" key="15">
    <source>
        <dbReference type="ARBA" id="ARBA00023136"/>
    </source>
</evidence>
<evidence type="ECO:0000256" key="6">
    <source>
        <dbReference type="ARBA" id="ARBA00022692"/>
    </source>
</evidence>
<evidence type="ECO:0000256" key="14">
    <source>
        <dbReference type="ARBA" id="ARBA00023134"/>
    </source>
</evidence>
<keyword evidence="13" id="KW-1133">Transmembrane helix</keyword>
<evidence type="ECO:0000313" key="19">
    <source>
        <dbReference type="Proteomes" id="UP000265703"/>
    </source>
</evidence>
<keyword evidence="7" id="KW-0479">Metal-binding</keyword>
<evidence type="ECO:0000256" key="11">
    <source>
        <dbReference type="ARBA" id="ARBA00022842"/>
    </source>
</evidence>
<organism evidence="18 19">
    <name type="scientific">Glomus cerebriforme</name>
    <dbReference type="NCBI Taxonomy" id="658196"/>
    <lineage>
        <taxon>Eukaryota</taxon>
        <taxon>Fungi</taxon>
        <taxon>Fungi incertae sedis</taxon>
        <taxon>Mucoromycota</taxon>
        <taxon>Glomeromycotina</taxon>
        <taxon>Glomeromycetes</taxon>
        <taxon>Glomerales</taxon>
        <taxon>Glomeraceae</taxon>
        <taxon>Glomus</taxon>
    </lineage>
</organism>
<comment type="caution">
    <text evidence="18">The sequence shown here is derived from an EMBL/GenBank/DDBJ whole genome shotgun (WGS) entry which is preliminary data.</text>
</comment>
<dbReference type="InterPro" id="IPR006703">
    <property type="entry name" value="G_AIG1"/>
</dbReference>
<keyword evidence="14" id="KW-0342">GTP-binding</keyword>
<dbReference type="GO" id="GO:0015031">
    <property type="term" value="P:protein transport"/>
    <property type="evidence" value="ECO:0007669"/>
    <property type="project" value="UniProtKB-KW"/>
</dbReference>
<evidence type="ECO:0000256" key="7">
    <source>
        <dbReference type="ARBA" id="ARBA00022723"/>
    </source>
</evidence>
<dbReference type="EMBL" id="QKYT01000237">
    <property type="protein sequence ID" value="RIA88996.1"/>
    <property type="molecule type" value="Genomic_DNA"/>
</dbReference>
<evidence type="ECO:0000259" key="17">
    <source>
        <dbReference type="Pfam" id="PF04548"/>
    </source>
</evidence>
<comment type="cofactor">
    <cofactor evidence="1">
        <name>Mg(2+)</name>
        <dbReference type="ChEBI" id="CHEBI:18420"/>
    </cofactor>
</comment>
<dbReference type="STRING" id="658196.A0A397SWH4"/>
<dbReference type="Gene3D" id="3.40.50.300">
    <property type="entry name" value="P-loop containing nucleotide triphosphate hydrolases"/>
    <property type="match status" value="1"/>
</dbReference>
<protein>
    <recommendedName>
        <fullName evidence="17">AIG1-type G domain-containing protein</fullName>
    </recommendedName>
</protein>
<keyword evidence="12" id="KW-0653">Protein transport</keyword>
<keyword evidence="10" id="KW-1002">Plastid outer membrane</keyword>
<keyword evidence="5" id="KW-0934">Plastid</keyword>
<keyword evidence="6" id="KW-0812">Transmembrane</keyword>
<dbReference type="PANTHER" id="PTHR10903:SF135">
    <property type="entry name" value="TRANSLOCASE OF CHLOROPLAST 120, CHLOROPLASTIC-RELATED"/>
    <property type="match status" value="1"/>
</dbReference>
<dbReference type="InterPro" id="IPR027417">
    <property type="entry name" value="P-loop_NTPase"/>
</dbReference>
<keyword evidence="4" id="KW-0150">Chloroplast</keyword>
<dbReference type="GO" id="GO:0016020">
    <property type="term" value="C:membrane"/>
    <property type="evidence" value="ECO:0007669"/>
    <property type="project" value="UniProtKB-SubCell"/>
</dbReference>
<evidence type="ECO:0000313" key="18">
    <source>
        <dbReference type="EMBL" id="RIA88996.1"/>
    </source>
</evidence>
<evidence type="ECO:0000256" key="4">
    <source>
        <dbReference type="ARBA" id="ARBA00022528"/>
    </source>
</evidence>
<dbReference type="AlphaFoldDB" id="A0A397SWH4"/>
<evidence type="ECO:0000256" key="13">
    <source>
        <dbReference type="ARBA" id="ARBA00022989"/>
    </source>
</evidence>
<dbReference type="Proteomes" id="UP000265703">
    <property type="component" value="Unassembled WGS sequence"/>
</dbReference>
<keyword evidence="3" id="KW-0813">Transport</keyword>
<reference evidence="18 19" key="1">
    <citation type="submission" date="2018-06" db="EMBL/GenBank/DDBJ databases">
        <title>Comparative genomics reveals the genomic features of Rhizophagus irregularis, R. cerebriforme, R. diaphanum and Gigaspora rosea, and their symbiotic lifestyle signature.</title>
        <authorList>
            <person name="Morin E."/>
            <person name="San Clemente H."/>
            <person name="Chen E.C.H."/>
            <person name="De La Providencia I."/>
            <person name="Hainaut M."/>
            <person name="Kuo A."/>
            <person name="Kohler A."/>
            <person name="Murat C."/>
            <person name="Tang N."/>
            <person name="Roy S."/>
            <person name="Loubradou J."/>
            <person name="Henrissat B."/>
            <person name="Grigoriev I.V."/>
            <person name="Corradi N."/>
            <person name="Roux C."/>
            <person name="Martin F.M."/>
        </authorList>
    </citation>
    <scope>NUCLEOTIDE SEQUENCE [LARGE SCALE GENOMIC DNA]</scope>
    <source>
        <strain evidence="18 19">DAOM 227022</strain>
    </source>
</reference>
<keyword evidence="8" id="KW-0547">Nucleotide-binding</keyword>